<proteinExistence type="predicted"/>
<organism evidence="2 3">
    <name type="scientific">Porites lobata</name>
    <dbReference type="NCBI Taxonomy" id="104759"/>
    <lineage>
        <taxon>Eukaryota</taxon>
        <taxon>Metazoa</taxon>
        <taxon>Cnidaria</taxon>
        <taxon>Anthozoa</taxon>
        <taxon>Hexacorallia</taxon>
        <taxon>Scleractinia</taxon>
        <taxon>Fungiina</taxon>
        <taxon>Poritidae</taxon>
        <taxon>Porites</taxon>
    </lineage>
</organism>
<feature type="compositionally biased region" description="Basic residues" evidence="1">
    <location>
        <begin position="51"/>
        <end position="62"/>
    </location>
</feature>
<keyword evidence="3" id="KW-1185">Reference proteome</keyword>
<evidence type="ECO:0000313" key="2">
    <source>
        <dbReference type="EMBL" id="CAH3033341.1"/>
    </source>
</evidence>
<comment type="caution">
    <text evidence="2">The sequence shown here is derived from an EMBL/GenBank/DDBJ whole genome shotgun (WGS) entry which is preliminary data.</text>
</comment>
<feature type="compositionally biased region" description="Basic and acidic residues" evidence="1">
    <location>
        <begin position="99"/>
        <end position="111"/>
    </location>
</feature>
<dbReference type="EMBL" id="CALNXK010000002">
    <property type="protein sequence ID" value="CAH3033341.1"/>
    <property type="molecule type" value="Genomic_DNA"/>
</dbReference>
<gene>
    <name evidence="2" type="ORF">PLOB_00016465</name>
</gene>
<evidence type="ECO:0008006" key="4">
    <source>
        <dbReference type="Google" id="ProtNLM"/>
    </source>
</evidence>
<feature type="compositionally biased region" description="Basic and acidic residues" evidence="1">
    <location>
        <begin position="68"/>
        <end position="82"/>
    </location>
</feature>
<accession>A0ABN8MQ18</accession>
<evidence type="ECO:0000256" key="1">
    <source>
        <dbReference type="SAM" id="MobiDB-lite"/>
    </source>
</evidence>
<name>A0ABN8MQ18_9CNID</name>
<reference evidence="2 3" key="1">
    <citation type="submission" date="2022-05" db="EMBL/GenBank/DDBJ databases">
        <authorList>
            <consortium name="Genoscope - CEA"/>
            <person name="William W."/>
        </authorList>
    </citation>
    <scope>NUCLEOTIDE SEQUENCE [LARGE SCALE GENOMIC DNA]</scope>
</reference>
<dbReference type="Proteomes" id="UP001159405">
    <property type="component" value="Unassembled WGS sequence"/>
</dbReference>
<protein>
    <recommendedName>
        <fullName evidence="4">MATH domain-containing protein</fullName>
    </recommendedName>
</protein>
<sequence>MLDTVNEQNMERERKKKRKRSECKDNMNEQGMRKKKKKDKTSNTKNVQGPRKMKKKKEKKRIGNLDIEDNKLDKDKMNEQDIRKKKKKKEKKTSNLDIEENKQEKAHENLHETDPRFEVRLTNDWRELQLHLSECRQRQRECNIVGCKFWGSSRSLAEHNKDEAERHVSLLLIENRKLQEALLGAKKDALKTRTVESITSFYWTVNSFRQRTRVIMAATDDAPLISPEFQWDTRDWRMFLYIQATECKLYLQLMHAMSPTRIAIRFLICGDDDKIFTLEDEVMAEGQMLGTTVPFSLLEKKVEETGGFLHVKIFIEKINRTF</sequence>
<evidence type="ECO:0000313" key="3">
    <source>
        <dbReference type="Proteomes" id="UP001159405"/>
    </source>
</evidence>
<feature type="region of interest" description="Disordered" evidence="1">
    <location>
        <begin position="1"/>
        <end position="111"/>
    </location>
</feature>